<dbReference type="AlphaFoldDB" id="A0A176WT23"/>
<dbReference type="Pfam" id="PF03466">
    <property type="entry name" value="LysR_substrate"/>
    <property type="match status" value="1"/>
</dbReference>
<dbReference type="InterPro" id="IPR036388">
    <property type="entry name" value="WH-like_DNA-bd_sf"/>
</dbReference>
<dbReference type="FunFam" id="1.10.10.10:FF:000001">
    <property type="entry name" value="LysR family transcriptional regulator"/>
    <property type="match status" value="1"/>
</dbReference>
<evidence type="ECO:0000313" key="9">
    <source>
        <dbReference type="EMBL" id="OAE36278.1"/>
    </source>
</evidence>
<accession>A0A176WT23</accession>
<dbReference type="RefSeq" id="WP_063951689.1">
    <property type="nucleotide sequence ID" value="NZ_LXPS01000041.1"/>
</dbReference>
<keyword evidence="4" id="KW-0804">Transcription</keyword>
<dbReference type="Proteomes" id="UP000077098">
    <property type="component" value="Unassembled WGS sequence"/>
</dbReference>
<evidence type="ECO:0000256" key="7">
    <source>
        <dbReference type="ARBA" id="ARBA00083243"/>
    </source>
</evidence>
<reference evidence="9 10" key="1">
    <citation type="submission" date="2016-05" db="EMBL/GenBank/DDBJ databases">
        <authorList>
            <person name="Lavstsen T."/>
            <person name="Jespersen J.S."/>
        </authorList>
    </citation>
    <scope>NUCLEOTIDE SEQUENCE [LARGE SCALE GENOMIC DNA]</scope>
    <source>
        <strain evidence="9 10">KCJ1736</strain>
    </source>
</reference>
<feature type="domain" description="HTH lysR-type" evidence="8">
    <location>
        <begin position="1"/>
        <end position="57"/>
    </location>
</feature>
<dbReference type="PANTHER" id="PTHR30419">
    <property type="entry name" value="HTH-TYPE TRANSCRIPTIONAL REGULATOR YBHD"/>
    <property type="match status" value="1"/>
</dbReference>
<dbReference type="GO" id="GO:0003700">
    <property type="term" value="F:DNA-binding transcription factor activity"/>
    <property type="evidence" value="ECO:0007669"/>
    <property type="project" value="InterPro"/>
</dbReference>
<evidence type="ECO:0000259" key="8">
    <source>
        <dbReference type="PROSITE" id="PS50931"/>
    </source>
</evidence>
<protein>
    <recommendedName>
        <fullName evidence="6">HTH-type transcriptional regulator TtuA</fullName>
    </recommendedName>
    <alternativeName>
        <fullName evidence="7">Tartrate utilization transcriptional regulator</fullName>
    </alternativeName>
</protein>
<dbReference type="SUPFAM" id="SSF46785">
    <property type="entry name" value="Winged helix' DNA-binding domain"/>
    <property type="match status" value="1"/>
</dbReference>
<dbReference type="Gene3D" id="3.40.190.290">
    <property type="match status" value="1"/>
</dbReference>
<comment type="similarity">
    <text evidence="1">Belongs to the LysR transcriptional regulatory family.</text>
</comment>
<evidence type="ECO:0000256" key="5">
    <source>
        <dbReference type="ARBA" id="ARBA00054626"/>
    </source>
</evidence>
<evidence type="ECO:0000256" key="6">
    <source>
        <dbReference type="ARBA" id="ARBA00067332"/>
    </source>
</evidence>
<dbReference type="InterPro" id="IPR050950">
    <property type="entry name" value="HTH-type_LysR_regulators"/>
</dbReference>
<dbReference type="InterPro" id="IPR036390">
    <property type="entry name" value="WH_DNA-bd_sf"/>
</dbReference>
<gene>
    <name evidence="9" type="ORF">A7J57_06855</name>
</gene>
<dbReference type="CDD" id="cd05466">
    <property type="entry name" value="PBP2_LTTR_substrate"/>
    <property type="match status" value="1"/>
</dbReference>
<organism evidence="9 10">
    <name type="scientific">Agrobacterium tumefaciens</name>
    <dbReference type="NCBI Taxonomy" id="358"/>
    <lineage>
        <taxon>Bacteria</taxon>
        <taxon>Pseudomonadati</taxon>
        <taxon>Pseudomonadota</taxon>
        <taxon>Alphaproteobacteria</taxon>
        <taxon>Hyphomicrobiales</taxon>
        <taxon>Rhizobiaceae</taxon>
        <taxon>Rhizobium/Agrobacterium group</taxon>
        <taxon>Agrobacterium</taxon>
        <taxon>Agrobacterium tumefaciens complex</taxon>
    </lineage>
</organism>
<dbReference type="Pfam" id="PF00126">
    <property type="entry name" value="HTH_1"/>
    <property type="match status" value="1"/>
</dbReference>
<evidence type="ECO:0000256" key="2">
    <source>
        <dbReference type="ARBA" id="ARBA00023015"/>
    </source>
</evidence>
<proteinExistence type="inferred from homology"/>
<dbReference type="InterPro" id="IPR000847">
    <property type="entry name" value="LysR_HTH_N"/>
</dbReference>
<dbReference type="PANTHER" id="PTHR30419:SF31">
    <property type="entry name" value="BLR3139 PROTEIN"/>
    <property type="match status" value="1"/>
</dbReference>
<name>A0A176WT23_AGRTU</name>
<keyword evidence="2" id="KW-0805">Transcription regulation</keyword>
<dbReference type="Gene3D" id="1.10.10.10">
    <property type="entry name" value="Winged helix-like DNA-binding domain superfamily/Winged helix DNA-binding domain"/>
    <property type="match status" value="1"/>
</dbReference>
<evidence type="ECO:0000256" key="4">
    <source>
        <dbReference type="ARBA" id="ARBA00023163"/>
    </source>
</evidence>
<dbReference type="PRINTS" id="PR00039">
    <property type="entry name" value="HTHLYSR"/>
</dbReference>
<dbReference type="GO" id="GO:0003677">
    <property type="term" value="F:DNA binding"/>
    <property type="evidence" value="ECO:0007669"/>
    <property type="project" value="UniProtKB-KW"/>
</dbReference>
<evidence type="ECO:0000313" key="10">
    <source>
        <dbReference type="Proteomes" id="UP000077098"/>
    </source>
</evidence>
<dbReference type="PROSITE" id="PS50931">
    <property type="entry name" value="HTH_LYSR"/>
    <property type="match status" value="1"/>
</dbReference>
<dbReference type="SUPFAM" id="SSF53850">
    <property type="entry name" value="Periplasmic binding protein-like II"/>
    <property type="match status" value="1"/>
</dbReference>
<evidence type="ECO:0000256" key="3">
    <source>
        <dbReference type="ARBA" id="ARBA00023125"/>
    </source>
</evidence>
<sequence>MIDKLEFFIALARAEHFGRAAEECGVSQPSLSAAIRQLEDQLGVVLVVRSARYQGLTPEGQRVLEWARRIVGDARTMREEMRAARKGLTGHIRLAVIPTALAMVPRLTESFQARHPDVTFSVTSRTSLQVLSQIENLEIDAGISYLDNEPLGRVTTVPLYSERYHLIAAAGTPLADQESVTWKQVSSLRLCLLTPDMQNRRIINKHMAEAGVEAKPTLESNSMIVLFSHIRTGQWASIMPRNLAESFGFPKQIRIIPITDPEPEHLVGLIATHREPHTPLVSALLHEARQRAAEKAFDRHFLSDDGNALLT</sequence>
<keyword evidence="3" id="KW-0238">DNA-binding</keyword>
<evidence type="ECO:0000256" key="1">
    <source>
        <dbReference type="ARBA" id="ARBA00009437"/>
    </source>
</evidence>
<comment type="caution">
    <text evidence="9">The sequence shown here is derived from an EMBL/GenBank/DDBJ whole genome shotgun (WGS) entry which is preliminary data.</text>
</comment>
<dbReference type="InterPro" id="IPR005119">
    <property type="entry name" value="LysR_subst-bd"/>
</dbReference>
<dbReference type="GO" id="GO:0005829">
    <property type="term" value="C:cytosol"/>
    <property type="evidence" value="ECO:0007669"/>
    <property type="project" value="TreeGrafter"/>
</dbReference>
<comment type="function">
    <text evidence="5">Transcriptional regulator of the ttuABCDE tartrate utilization operon.</text>
</comment>
<dbReference type="EMBL" id="LXPS01000041">
    <property type="protein sequence ID" value="OAE36278.1"/>
    <property type="molecule type" value="Genomic_DNA"/>
</dbReference>